<dbReference type="AlphaFoldDB" id="A0A0D7AZY8"/>
<dbReference type="Proteomes" id="UP000054007">
    <property type="component" value="Unassembled WGS sequence"/>
</dbReference>
<dbReference type="SUPFAM" id="SSF53098">
    <property type="entry name" value="Ribonuclease H-like"/>
    <property type="match status" value="1"/>
</dbReference>
<dbReference type="PROSITE" id="PS50822">
    <property type="entry name" value="PIWI"/>
    <property type="match status" value="1"/>
</dbReference>
<dbReference type="SMART" id="SM00950">
    <property type="entry name" value="Piwi"/>
    <property type="match status" value="1"/>
</dbReference>
<dbReference type="OrthoDB" id="10252740at2759"/>
<dbReference type="Pfam" id="PF08699">
    <property type="entry name" value="ArgoL1"/>
    <property type="match status" value="1"/>
</dbReference>
<evidence type="ECO:0000313" key="3">
    <source>
        <dbReference type="EMBL" id="KIY63938.1"/>
    </source>
</evidence>
<protein>
    <submittedName>
        <fullName evidence="3">Piwi-domain-containing protein</fullName>
    </submittedName>
</protein>
<evidence type="ECO:0000256" key="1">
    <source>
        <dbReference type="SAM" id="MobiDB-lite"/>
    </source>
</evidence>
<dbReference type="Gene3D" id="3.40.50.2300">
    <property type="match status" value="1"/>
</dbReference>
<dbReference type="Pfam" id="PF02170">
    <property type="entry name" value="PAZ"/>
    <property type="match status" value="1"/>
</dbReference>
<feature type="domain" description="Piwi" evidence="2">
    <location>
        <begin position="588"/>
        <end position="904"/>
    </location>
</feature>
<organism evidence="3 4">
    <name type="scientific">Cylindrobasidium torrendii FP15055 ss-10</name>
    <dbReference type="NCBI Taxonomy" id="1314674"/>
    <lineage>
        <taxon>Eukaryota</taxon>
        <taxon>Fungi</taxon>
        <taxon>Dikarya</taxon>
        <taxon>Basidiomycota</taxon>
        <taxon>Agaricomycotina</taxon>
        <taxon>Agaricomycetes</taxon>
        <taxon>Agaricomycetidae</taxon>
        <taxon>Agaricales</taxon>
        <taxon>Marasmiineae</taxon>
        <taxon>Physalacriaceae</taxon>
        <taxon>Cylindrobasidium</taxon>
    </lineage>
</organism>
<evidence type="ECO:0000313" key="4">
    <source>
        <dbReference type="Proteomes" id="UP000054007"/>
    </source>
</evidence>
<dbReference type="InterPro" id="IPR014811">
    <property type="entry name" value="ArgoL1"/>
</dbReference>
<dbReference type="InterPro" id="IPR003165">
    <property type="entry name" value="Piwi"/>
</dbReference>
<name>A0A0D7AZY8_9AGAR</name>
<feature type="compositionally biased region" description="Gly residues" evidence="1">
    <location>
        <begin position="51"/>
        <end position="62"/>
    </location>
</feature>
<dbReference type="EMBL" id="KN880663">
    <property type="protein sequence ID" value="KIY63938.1"/>
    <property type="molecule type" value="Genomic_DNA"/>
</dbReference>
<feature type="compositionally biased region" description="Polar residues" evidence="1">
    <location>
        <begin position="798"/>
        <end position="811"/>
    </location>
</feature>
<dbReference type="InterPro" id="IPR032474">
    <property type="entry name" value="Argonaute_N"/>
</dbReference>
<proteinExistence type="predicted"/>
<accession>A0A0D7AZY8</accession>
<dbReference type="GO" id="GO:0003723">
    <property type="term" value="F:RNA binding"/>
    <property type="evidence" value="ECO:0007669"/>
    <property type="project" value="InterPro"/>
</dbReference>
<dbReference type="SUPFAM" id="SSF101690">
    <property type="entry name" value="PAZ domain"/>
    <property type="match status" value="1"/>
</dbReference>
<dbReference type="SMART" id="SM01163">
    <property type="entry name" value="DUF1785"/>
    <property type="match status" value="1"/>
</dbReference>
<dbReference type="Gene3D" id="2.170.260.10">
    <property type="entry name" value="paz domain"/>
    <property type="match status" value="1"/>
</dbReference>
<dbReference type="Pfam" id="PF16486">
    <property type="entry name" value="ArgoN"/>
    <property type="match status" value="1"/>
</dbReference>
<dbReference type="Pfam" id="PF02171">
    <property type="entry name" value="Piwi"/>
    <property type="match status" value="1"/>
</dbReference>
<dbReference type="Gene3D" id="3.30.420.10">
    <property type="entry name" value="Ribonuclease H-like superfamily/Ribonuclease H"/>
    <property type="match status" value="1"/>
</dbReference>
<feature type="region of interest" description="Disordered" evidence="1">
    <location>
        <begin position="1"/>
        <end position="62"/>
    </location>
</feature>
<dbReference type="InterPro" id="IPR012337">
    <property type="entry name" value="RNaseH-like_sf"/>
</dbReference>
<sequence length="947" mass="104887">MSGPYRGNPRGGPPSGPSPYSGGGSRGSMRGVGGSGQRGQHGSHPYDTSRGRGGGFSSGGGRGGYVEPATGVITVRTNLYSVQRLPSAAIIQYKIFNPDPITRERRQEIFGKLQNTVAARVFAQKTFFDGRDVAYSIGALTETGPWTVDNRTDGGIYVHNPAMGSRPGGVYSVKLEPTQLQVSMSDLQSKLSSMASHPQRAAGWMDEAYIAQNVLGMIIRQENDQTHPHRGRIFFLSNQVKEIRGRSGPSGLELWKGFFQSVKPTISGMVINVDISMAAMYAPLNAVDSVTGFFKCRASDLEFNSEKNPMFQKIKSYLFGVKIIVPNSPNQRPRSIKDLVIHGANYEFEHNGQRHTVQSFFSATYNMRVTLPRVFAVNLAGLNAKRPVIVPLEFCNIIRGQFYKKHIPTEMTSDVVHFATSRPKDRWDAINVGMGGQTPILGYQMSPYVVASGMRIDTVPISVRGTILTPPTLMAKMGFNNNPTMIPVKDGGWNLKTEKFFDPKALVNWCIVDFSLNADSQALKQKMMSRCTELGMTVQDPLVISTRLSGHGNIFKSLDEVMGMAQVAKTNILRQFPQAGPALSSNPLFLVMLPVNCPQLRHQVKYWGDIQTGVKTQCVQEEKMRRLDHQYLANVAMKINCRLGGRNTEVQSPPLGFIQATGTILFGVDVTHPPQHANVPSHVGVASSCDPWAHSYYAQLLPQAARQEHVPEIGSLVVRGLKYSNCPKPQNIIIFRDGLSDAEFTNVGREELESIKGALTAQVERMKSNPQGPQLVMPKITYMFVVKRHHVKFFPDQFPQNNQPTPTSDKNGNVRAGFTTSDPSIAHPRYPEFYLQPHFAIQGTARPDKVLVYHDEVFGGNLEQIKQLTFDLCHVYRNATRSVSLPAPVYYADMICDRKQYHYHPDFSEFECGSDVGTASSASGLDLQKWVKACGQVQPPLRNTYYL</sequence>
<dbReference type="PANTHER" id="PTHR22891">
    <property type="entry name" value="EUKARYOTIC TRANSLATION INITIATION FACTOR 2C"/>
    <property type="match status" value="1"/>
</dbReference>
<dbReference type="InterPro" id="IPR036397">
    <property type="entry name" value="RNaseH_sf"/>
</dbReference>
<gene>
    <name evidence="3" type="ORF">CYLTODRAFT_119525</name>
</gene>
<dbReference type="InterPro" id="IPR003100">
    <property type="entry name" value="PAZ_dom"/>
</dbReference>
<keyword evidence="4" id="KW-1185">Reference proteome</keyword>
<evidence type="ECO:0000259" key="2">
    <source>
        <dbReference type="PROSITE" id="PS50822"/>
    </source>
</evidence>
<feature type="region of interest" description="Disordered" evidence="1">
    <location>
        <begin position="796"/>
        <end position="818"/>
    </location>
</feature>
<dbReference type="InterPro" id="IPR036085">
    <property type="entry name" value="PAZ_dom_sf"/>
</dbReference>
<dbReference type="STRING" id="1314674.A0A0D7AZY8"/>
<feature type="compositionally biased region" description="Gly residues" evidence="1">
    <location>
        <begin position="21"/>
        <end position="39"/>
    </location>
</feature>
<reference evidence="3 4" key="1">
    <citation type="journal article" date="2015" name="Fungal Genet. Biol.">
        <title>Evolution of novel wood decay mechanisms in Agaricales revealed by the genome sequences of Fistulina hepatica and Cylindrobasidium torrendii.</title>
        <authorList>
            <person name="Floudas D."/>
            <person name="Held B.W."/>
            <person name="Riley R."/>
            <person name="Nagy L.G."/>
            <person name="Koehler G."/>
            <person name="Ransdell A.S."/>
            <person name="Younus H."/>
            <person name="Chow J."/>
            <person name="Chiniquy J."/>
            <person name="Lipzen A."/>
            <person name="Tritt A."/>
            <person name="Sun H."/>
            <person name="Haridas S."/>
            <person name="LaButti K."/>
            <person name="Ohm R.A."/>
            <person name="Kues U."/>
            <person name="Blanchette R.A."/>
            <person name="Grigoriev I.V."/>
            <person name="Minto R.E."/>
            <person name="Hibbett D.S."/>
        </authorList>
    </citation>
    <scope>NUCLEOTIDE SEQUENCE [LARGE SCALE GENOMIC DNA]</scope>
    <source>
        <strain evidence="3 4">FP15055 ss-10</strain>
    </source>
</reference>